<keyword evidence="5" id="KW-1185">Reference proteome</keyword>
<dbReference type="PRINTS" id="PR00080">
    <property type="entry name" value="SDRFAMILY"/>
</dbReference>
<dbReference type="NCBIfam" id="NF006132">
    <property type="entry name" value="PRK08277.1"/>
    <property type="match status" value="1"/>
</dbReference>
<dbReference type="GO" id="GO:0005975">
    <property type="term" value="P:carbohydrate metabolic process"/>
    <property type="evidence" value="ECO:0007669"/>
    <property type="project" value="UniProtKB-ARBA"/>
</dbReference>
<dbReference type="InterPro" id="IPR036291">
    <property type="entry name" value="NAD(P)-bd_dom_sf"/>
</dbReference>
<comment type="similarity">
    <text evidence="1 3">Belongs to the short-chain dehydrogenases/reductases (SDR) family.</text>
</comment>
<evidence type="ECO:0000313" key="5">
    <source>
        <dbReference type="Proteomes" id="UP000544222"/>
    </source>
</evidence>
<dbReference type="PANTHER" id="PTHR42760:SF115">
    <property type="entry name" value="3-OXOACYL-[ACYL-CARRIER-PROTEIN] REDUCTASE FABG"/>
    <property type="match status" value="1"/>
</dbReference>
<keyword evidence="2" id="KW-0560">Oxidoreductase</keyword>
<evidence type="ECO:0000256" key="2">
    <source>
        <dbReference type="ARBA" id="ARBA00023002"/>
    </source>
</evidence>
<dbReference type="GO" id="GO:0016616">
    <property type="term" value="F:oxidoreductase activity, acting on the CH-OH group of donors, NAD or NADP as acceptor"/>
    <property type="evidence" value="ECO:0007669"/>
    <property type="project" value="TreeGrafter"/>
</dbReference>
<dbReference type="InterPro" id="IPR020904">
    <property type="entry name" value="Sc_DH/Rdtase_CS"/>
</dbReference>
<comment type="caution">
    <text evidence="4">The sequence shown here is derived from an EMBL/GenBank/DDBJ whole genome shotgun (WGS) entry which is preliminary data.</text>
</comment>
<evidence type="ECO:0000256" key="1">
    <source>
        <dbReference type="ARBA" id="ARBA00006484"/>
    </source>
</evidence>
<evidence type="ECO:0000313" key="4">
    <source>
        <dbReference type="EMBL" id="MBB3188136.1"/>
    </source>
</evidence>
<dbReference type="RefSeq" id="WP_183413919.1">
    <property type="nucleotide sequence ID" value="NZ_JACHYB010000002.1"/>
</dbReference>
<protein>
    <submittedName>
        <fullName evidence="4">NAD(P)-dependent dehydrogenase (Short-subunit alcohol dehydrogenase family)</fullName>
    </submittedName>
</protein>
<evidence type="ECO:0000256" key="3">
    <source>
        <dbReference type="RuleBase" id="RU000363"/>
    </source>
</evidence>
<accession>A0A7W5H354</accession>
<name>A0A7W5H354_9PORP</name>
<sequence>MKNEFDIQDKVIVVTGGTGILGSSLCHYLAAQGAKIVILGRDTDRGEALQKHIQACGYEACFFQTDVLDLNVLHRNYDGIVARYHHIDVLINAAGGNRAGATVSPNQSFFELDMNELRQVIDLNLYGTIYPVSVFAKAMAEQKRGVIINFTSATVNRPMTRVVGYSAAKSAIQNFTQWLAVELAQKYGPQLRVNAISPGFFLTEQNRSLLTTEDGSWTERGRKIIAATPFGRLGEPRELHGAIQWLCSDASRFVTGQTLVVDGGFDAYSGV</sequence>
<organism evidence="4 5">
    <name type="scientific">Microbacter margulisiae</name>
    <dbReference type="NCBI Taxonomy" id="1350067"/>
    <lineage>
        <taxon>Bacteria</taxon>
        <taxon>Pseudomonadati</taxon>
        <taxon>Bacteroidota</taxon>
        <taxon>Bacteroidia</taxon>
        <taxon>Bacteroidales</taxon>
        <taxon>Porphyromonadaceae</taxon>
        <taxon>Microbacter</taxon>
    </lineage>
</organism>
<dbReference type="PANTHER" id="PTHR42760">
    <property type="entry name" value="SHORT-CHAIN DEHYDROGENASES/REDUCTASES FAMILY MEMBER"/>
    <property type="match status" value="1"/>
</dbReference>
<reference evidence="4 5" key="1">
    <citation type="submission" date="2020-08" db="EMBL/GenBank/DDBJ databases">
        <title>Genomic Encyclopedia of Type Strains, Phase IV (KMG-IV): sequencing the most valuable type-strain genomes for metagenomic binning, comparative biology and taxonomic classification.</title>
        <authorList>
            <person name="Goeker M."/>
        </authorList>
    </citation>
    <scope>NUCLEOTIDE SEQUENCE [LARGE SCALE GENOMIC DNA]</scope>
    <source>
        <strain evidence="4 5">DSM 27471</strain>
    </source>
</reference>
<dbReference type="FunFam" id="3.40.50.720:FF:000240">
    <property type="entry name" value="SDR family oxidoreductase"/>
    <property type="match status" value="1"/>
</dbReference>
<dbReference type="EMBL" id="JACHYB010000002">
    <property type="protein sequence ID" value="MBB3188136.1"/>
    <property type="molecule type" value="Genomic_DNA"/>
</dbReference>
<dbReference type="PROSITE" id="PS00061">
    <property type="entry name" value="ADH_SHORT"/>
    <property type="match status" value="1"/>
</dbReference>
<dbReference type="Proteomes" id="UP000544222">
    <property type="component" value="Unassembled WGS sequence"/>
</dbReference>
<dbReference type="Gene3D" id="3.40.50.720">
    <property type="entry name" value="NAD(P)-binding Rossmann-like Domain"/>
    <property type="match status" value="1"/>
</dbReference>
<dbReference type="Pfam" id="PF00106">
    <property type="entry name" value="adh_short"/>
    <property type="match status" value="1"/>
</dbReference>
<dbReference type="AlphaFoldDB" id="A0A7W5H354"/>
<dbReference type="InterPro" id="IPR002347">
    <property type="entry name" value="SDR_fam"/>
</dbReference>
<proteinExistence type="inferred from homology"/>
<dbReference type="SUPFAM" id="SSF51735">
    <property type="entry name" value="NAD(P)-binding Rossmann-fold domains"/>
    <property type="match status" value="1"/>
</dbReference>
<gene>
    <name evidence="4" type="ORF">FHX64_002334</name>
</gene>
<dbReference type="PRINTS" id="PR00081">
    <property type="entry name" value="GDHRDH"/>
</dbReference>